<dbReference type="InterPro" id="IPR000215">
    <property type="entry name" value="Serpin_fam"/>
</dbReference>
<comment type="caution">
    <text evidence="9">The sequence shown here is derived from an EMBL/GenBank/DDBJ whole genome shotgun (WGS) entry which is preliminary data.</text>
</comment>
<dbReference type="FunFam" id="3.30.497.10:FF:000003">
    <property type="entry name" value="Serpin family F member 1"/>
    <property type="match status" value="1"/>
</dbReference>
<sequence length="611" mass="67116">MESRGTKVGILREDSLGLEKWEALFCQKDSEVQVGSQVKVLMCDEDGAGGVEDPPEGLALRSEWGMGCETCSGPDHDLPIPTSRPDFPEPACCRAGGEAVLPQFSPVDAMEPLGQPVLGVGKGDGEEGPKGLPSLCRLGNLQEGYSPPASFFLQLVSQQAQEKLSPLTLLKLGNQELGDQTTLKSAPGDCEGAPTPEEKRRLAQAMMAFTRDLFSLVAETSTSPNLILSPLSVALALSHLALGAQNQTLQRLQRVLHADSGPCFPHLLSRVRQDLGPGAFRLAARMYLQKGFPIKDDFLEQSEQLFGAKPVSLTGRKRDDLANINQWVKEATEGKIEDFLSDLPDDLVLLLLNAIHFKGLWRTEFDPSLTQREVFHLDGQSTAAVDMMQARAFPLRWSLLEQHGAQVAHFPFKNNMSFVVIVPTSFEWNVSQVLANLSWDILHQPFQRERPTKVQLPKLHLKHELDLVATLSQLGLQDLFLAPDLRGISNQNLVVSSVQHQSTLELSEAGVEAAAATSTAMSRMSLSSFIVNRPFFFFILEDTVGLPLFVGSVRNPNVGAQQERKEQQDSPDSRDSFHNQKAFSRGDKLFGPDLKLAPPSEEDYPEPSSPK</sequence>
<dbReference type="Gene3D" id="2.30.39.10">
    <property type="entry name" value="Alpha-1-antitrypsin, domain 1"/>
    <property type="match status" value="1"/>
</dbReference>
<evidence type="ECO:0000313" key="9">
    <source>
        <dbReference type="EMBL" id="KAG8520075.1"/>
    </source>
</evidence>
<dbReference type="GO" id="GO:0005615">
    <property type="term" value="C:extracellular space"/>
    <property type="evidence" value="ECO:0007669"/>
    <property type="project" value="InterPro"/>
</dbReference>
<dbReference type="InterPro" id="IPR023795">
    <property type="entry name" value="Serpin_CS"/>
</dbReference>
<name>A0A8J6AML7_GALPY</name>
<dbReference type="PROSITE" id="PS00284">
    <property type="entry name" value="SERPIN"/>
    <property type="match status" value="1"/>
</dbReference>
<dbReference type="InterPro" id="IPR036186">
    <property type="entry name" value="Serpin_sf"/>
</dbReference>
<organism evidence="9 10">
    <name type="scientific">Galemys pyrenaicus</name>
    <name type="common">Iberian desman</name>
    <name type="synonym">Pyrenean desman</name>
    <dbReference type="NCBI Taxonomy" id="202257"/>
    <lineage>
        <taxon>Eukaryota</taxon>
        <taxon>Metazoa</taxon>
        <taxon>Chordata</taxon>
        <taxon>Craniata</taxon>
        <taxon>Vertebrata</taxon>
        <taxon>Euteleostomi</taxon>
        <taxon>Mammalia</taxon>
        <taxon>Eutheria</taxon>
        <taxon>Laurasiatheria</taxon>
        <taxon>Eulipotyphla</taxon>
        <taxon>Talpidae</taxon>
        <taxon>Galemys</taxon>
    </lineage>
</organism>
<dbReference type="Pfam" id="PF00079">
    <property type="entry name" value="Serpin"/>
    <property type="match status" value="1"/>
</dbReference>
<dbReference type="GO" id="GO:0004867">
    <property type="term" value="F:serine-type endopeptidase inhibitor activity"/>
    <property type="evidence" value="ECO:0007669"/>
    <property type="project" value="InterPro"/>
</dbReference>
<dbReference type="OrthoDB" id="9947020at2759"/>
<dbReference type="InterPro" id="IPR042185">
    <property type="entry name" value="Serpin_sf_2"/>
</dbReference>
<dbReference type="SMART" id="SM00093">
    <property type="entry name" value="SERPIN"/>
    <property type="match status" value="1"/>
</dbReference>
<accession>A0A8J6AML7</accession>
<evidence type="ECO:0000256" key="5">
    <source>
        <dbReference type="ARBA" id="ARBA00023180"/>
    </source>
</evidence>
<evidence type="ECO:0000256" key="1">
    <source>
        <dbReference type="ARBA" id="ARBA00004613"/>
    </source>
</evidence>
<dbReference type="SUPFAM" id="SSF56574">
    <property type="entry name" value="Serpins"/>
    <property type="match status" value="1"/>
</dbReference>
<evidence type="ECO:0000256" key="3">
    <source>
        <dbReference type="ARBA" id="ARBA00022525"/>
    </source>
</evidence>
<dbReference type="InterPro" id="IPR023796">
    <property type="entry name" value="Serpin_dom"/>
</dbReference>
<comment type="subcellular location">
    <subcellularLocation>
        <location evidence="1">Secreted</location>
    </subcellularLocation>
</comment>
<dbReference type="PANTHER" id="PTHR11461:SF20">
    <property type="entry name" value="ALPHA-2-ANTIPLASMIN"/>
    <property type="match status" value="1"/>
</dbReference>
<evidence type="ECO:0000256" key="2">
    <source>
        <dbReference type="ARBA" id="ARBA00009500"/>
    </source>
</evidence>
<evidence type="ECO:0000256" key="7">
    <source>
        <dbReference type="SAM" id="MobiDB-lite"/>
    </source>
</evidence>
<dbReference type="Proteomes" id="UP000700334">
    <property type="component" value="Unassembled WGS sequence"/>
</dbReference>
<reference evidence="9" key="1">
    <citation type="journal article" date="2021" name="Evol. Appl.">
        <title>The genome of the Pyrenean desman and the effects of bottlenecks and inbreeding on the genomic landscape of an endangered species.</title>
        <authorList>
            <person name="Escoda L."/>
            <person name="Castresana J."/>
        </authorList>
    </citation>
    <scope>NUCLEOTIDE SEQUENCE</scope>
    <source>
        <strain evidence="9">IBE-C5619</strain>
    </source>
</reference>
<dbReference type="EMBL" id="JAGFMF010011578">
    <property type="protein sequence ID" value="KAG8520075.1"/>
    <property type="molecule type" value="Genomic_DNA"/>
</dbReference>
<keyword evidence="5" id="KW-0325">Glycoprotein</keyword>
<proteinExistence type="inferred from homology"/>
<feature type="compositionally biased region" description="Basic and acidic residues" evidence="7">
    <location>
        <begin position="562"/>
        <end position="590"/>
    </location>
</feature>
<evidence type="ECO:0000313" key="10">
    <source>
        <dbReference type="Proteomes" id="UP000700334"/>
    </source>
</evidence>
<feature type="domain" description="Serpin" evidence="8">
    <location>
        <begin position="211"/>
        <end position="556"/>
    </location>
</feature>
<feature type="region of interest" description="Disordered" evidence="7">
    <location>
        <begin position="559"/>
        <end position="611"/>
    </location>
</feature>
<dbReference type="AlphaFoldDB" id="A0A8J6AML7"/>
<dbReference type="PANTHER" id="PTHR11461">
    <property type="entry name" value="SERINE PROTEASE INHIBITOR, SERPIN"/>
    <property type="match status" value="1"/>
</dbReference>
<evidence type="ECO:0000259" key="8">
    <source>
        <dbReference type="SMART" id="SM00093"/>
    </source>
</evidence>
<keyword evidence="3" id="KW-0964">Secreted</keyword>
<gene>
    <name evidence="9" type="ORF">J0S82_019889</name>
</gene>
<dbReference type="InterPro" id="IPR042178">
    <property type="entry name" value="Serpin_sf_1"/>
</dbReference>
<evidence type="ECO:0000256" key="4">
    <source>
        <dbReference type="ARBA" id="ARBA00022729"/>
    </source>
</evidence>
<keyword evidence="10" id="KW-1185">Reference proteome</keyword>
<dbReference type="Gene3D" id="3.30.497.10">
    <property type="entry name" value="Antithrombin, subunit I, domain 2"/>
    <property type="match status" value="1"/>
</dbReference>
<protein>
    <submittedName>
        <fullName evidence="9">Alpha-2-antiplasmin</fullName>
    </submittedName>
</protein>
<comment type="similarity">
    <text evidence="2 6">Belongs to the serpin family.</text>
</comment>
<evidence type="ECO:0000256" key="6">
    <source>
        <dbReference type="RuleBase" id="RU000411"/>
    </source>
</evidence>
<keyword evidence="4" id="KW-0732">Signal</keyword>